<dbReference type="PANTHER" id="PTHR12315:SF0">
    <property type="entry name" value="7SK SNRNA METHYLPHOSPHATE CAPPING ENZYME"/>
    <property type="match status" value="1"/>
</dbReference>
<dbReference type="GO" id="GO:0008171">
    <property type="term" value="F:O-methyltransferase activity"/>
    <property type="evidence" value="ECO:0007669"/>
    <property type="project" value="UniProtKB-UniRule"/>
</dbReference>
<dbReference type="InterPro" id="IPR024160">
    <property type="entry name" value="BIN3_SAM-bd_dom"/>
</dbReference>
<organism evidence="9 10">
    <name type="scientific">Rhodotorula diobovata</name>
    <dbReference type="NCBI Taxonomy" id="5288"/>
    <lineage>
        <taxon>Eukaryota</taxon>
        <taxon>Fungi</taxon>
        <taxon>Dikarya</taxon>
        <taxon>Basidiomycota</taxon>
        <taxon>Pucciniomycotina</taxon>
        <taxon>Microbotryomycetes</taxon>
        <taxon>Sporidiobolales</taxon>
        <taxon>Sporidiobolaceae</taxon>
        <taxon>Rhodotorula</taxon>
    </lineage>
</organism>
<evidence type="ECO:0000256" key="2">
    <source>
        <dbReference type="ARBA" id="ARBA00022603"/>
    </source>
</evidence>
<keyword evidence="4 5" id="KW-0949">S-adenosyl-L-methionine</keyword>
<name>A0A5C5G6M5_9BASI</name>
<dbReference type="PROSITE" id="PS51515">
    <property type="entry name" value="BIN3_SAM"/>
    <property type="match status" value="1"/>
</dbReference>
<dbReference type="GO" id="GO:0040031">
    <property type="term" value="P:snRNA modification"/>
    <property type="evidence" value="ECO:0007669"/>
    <property type="project" value="TreeGrafter"/>
</dbReference>
<dbReference type="GO" id="GO:0032259">
    <property type="term" value="P:methylation"/>
    <property type="evidence" value="ECO:0007669"/>
    <property type="project" value="UniProtKB-KW"/>
</dbReference>
<dbReference type="GO" id="GO:0008173">
    <property type="term" value="F:RNA methyltransferase activity"/>
    <property type="evidence" value="ECO:0007669"/>
    <property type="project" value="UniProtKB-UniRule"/>
</dbReference>
<reference evidence="9 10" key="1">
    <citation type="submission" date="2019-03" db="EMBL/GenBank/DDBJ databases">
        <title>Rhodosporidium diobovatum UCD-FST 08-225 genome sequencing, assembly, and annotation.</title>
        <authorList>
            <person name="Fakankun I.U."/>
            <person name="Fristensky B."/>
            <person name="Levin D.B."/>
        </authorList>
    </citation>
    <scope>NUCLEOTIDE SEQUENCE [LARGE SCALE GENOMIC DNA]</scope>
    <source>
        <strain evidence="9 10">UCD-FST 08-225</strain>
    </source>
</reference>
<dbReference type="InterPro" id="IPR010675">
    <property type="entry name" value="Bin3_C"/>
</dbReference>
<comment type="caution">
    <text evidence="9">The sequence shown here is derived from an EMBL/GenBank/DDBJ whole genome shotgun (WGS) entry which is preliminary data.</text>
</comment>
<dbReference type="GO" id="GO:0017069">
    <property type="term" value="F:snRNA binding"/>
    <property type="evidence" value="ECO:0007669"/>
    <property type="project" value="TreeGrafter"/>
</dbReference>
<evidence type="ECO:0000313" key="10">
    <source>
        <dbReference type="Proteomes" id="UP000311382"/>
    </source>
</evidence>
<keyword evidence="3 6" id="KW-0808">Transferase</keyword>
<dbReference type="CDD" id="cd02440">
    <property type="entry name" value="AdoMet_MTases"/>
    <property type="match status" value="1"/>
</dbReference>
<evidence type="ECO:0000259" key="8">
    <source>
        <dbReference type="PROSITE" id="PS51515"/>
    </source>
</evidence>
<dbReference type="EMBL" id="SOZI01000004">
    <property type="protein sequence ID" value="TNY24156.1"/>
    <property type="molecule type" value="Genomic_DNA"/>
</dbReference>
<evidence type="ECO:0000256" key="6">
    <source>
        <dbReference type="RuleBase" id="RU367087"/>
    </source>
</evidence>
<dbReference type="Pfam" id="PF06325">
    <property type="entry name" value="PrmA"/>
    <property type="match status" value="1"/>
</dbReference>
<evidence type="ECO:0000256" key="5">
    <source>
        <dbReference type="PROSITE-ProRule" id="PRU00848"/>
    </source>
</evidence>
<dbReference type="AlphaFoldDB" id="A0A5C5G6M5"/>
<dbReference type="Pfam" id="PF06859">
    <property type="entry name" value="Bin3"/>
    <property type="match status" value="1"/>
</dbReference>
<dbReference type="SUPFAM" id="SSF53335">
    <property type="entry name" value="S-adenosyl-L-methionine-dependent methyltransferases"/>
    <property type="match status" value="1"/>
</dbReference>
<proteinExistence type="inferred from homology"/>
<evidence type="ECO:0000256" key="4">
    <source>
        <dbReference type="ARBA" id="ARBA00022691"/>
    </source>
</evidence>
<dbReference type="InterPro" id="IPR029063">
    <property type="entry name" value="SAM-dependent_MTases_sf"/>
</dbReference>
<evidence type="ECO:0000313" key="9">
    <source>
        <dbReference type="EMBL" id="TNY24156.1"/>
    </source>
</evidence>
<dbReference type="STRING" id="5288.A0A5C5G6M5"/>
<feature type="region of interest" description="Disordered" evidence="7">
    <location>
        <begin position="143"/>
        <end position="173"/>
    </location>
</feature>
<dbReference type="EC" id="2.1.1.-" evidence="6"/>
<evidence type="ECO:0000256" key="3">
    <source>
        <dbReference type="ARBA" id="ARBA00022679"/>
    </source>
</evidence>
<comment type="similarity">
    <text evidence="1 6">Belongs to the methyltransferase superfamily.</text>
</comment>
<dbReference type="Proteomes" id="UP000311382">
    <property type="component" value="Unassembled WGS sequence"/>
</dbReference>
<feature type="domain" description="Bin3-type SAM" evidence="8">
    <location>
        <begin position="51"/>
        <end position="283"/>
    </location>
</feature>
<sequence length="283" mass="31391">MADAPVDPPTNSALNKQNHREKWPYGNYRSYYSFRPGSTGAPSVATTATLDGRLALLDPALFRGKALLDIGTNSGKIALDALGLLGAARVVGVDIDPLLIDDCWQAAAARGAGKGDDRVDFVQGNVMLEGWFESFVEERRTKSSATEPATDALAAAPGQPPVEPTAREAAPAPADATRFDVVTLFSITKWLHLHHGDEGMLRLFRSLHDFLPAKGVVIVEPQEWDNYKRAVKRNKDLRETFKVIQLRPPFEQEMKDVGFKLEQRIEREEGGFSRPLLVWRKER</sequence>
<keyword evidence="2 6" id="KW-0489">Methyltransferase</keyword>
<evidence type="ECO:0000256" key="1">
    <source>
        <dbReference type="ARBA" id="ARBA00008361"/>
    </source>
</evidence>
<feature type="compositionally biased region" description="Low complexity" evidence="7">
    <location>
        <begin position="145"/>
        <end position="157"/>
    </location>
</feature>
<dbReference type="OrthoDB" id="540004at2759"/>
<gene>
    <name evidence="9" type="ORF">DMC30DRAFT_387471</name>
</gene>
<protein>
    <recommendedName>
        <fullName evidence="6">RNA methyltransferase</fullName>
        <ecNumber evidence="6">2.1.1.-</ecNumber>
    </recommendedName>
</protein>
<dbReference type="PANTHER" id="PTHR12315">
    <property type="entry name" value="BICOID-INTERACTING PROTEIN RELATED"/>
    <property type="match status" value="1"/>
</dbReference>
<dbReference type="InterPro" id="IPR039772">
    <property type="entry name" value="Bin3-like"/>
</dbReference>
<accession>A0A5C5G6M5</accession>
<keyword evidence="10" id="KW-1185">Reference proteome</keyword>
<dbReference type="Gene3D" id="3.40.50.150">
    <property type="entry name" value="Vaccinia Virus protein VP39"/>
    <property type="match status" value="1"/>
</dbReference>
<evidence type="ECO:0000256" key="7">
    <source>
        <dbReference type="SAM" id="MobiDB-lite"/>
    </source>
</evidence>